<dbReference type="Proteomes" id="UP001364617">
    <property type="component" value="Unassembled WGS sequence"/>
</dbReference>
<accession>A0AAN9CCF6</accession>
<sequence>MTQDSLNTRYVWSVQRSGT</sequence>
<keyword evidence="2" id="KW-1185">Reference proteome</keyword>
<organism evidence="1 2">
    <name type="scientific">Phoxinus phoxinus</name>
    <name type="common">Eurasian minnow</name>
    <dbReference type="NCBI Taxonomy" id="58324"/>
    <lineage>
        <taxon>Eukaryota</taxon>
        <taxon>Metazoa</taxon>
        <taxon>Chordata</taxon>
        <taxon>Craniata</taxon>
        <taxon>Vertebrata</taxon>
        <taxon>Euteleostomi</taxon>
        <taxon>Actinopterygii</taxon>
        <taxon>Neopterygii</taxon>
        <taxon>Teleostei</taxon>
        <taxon>Ostariophysi</taxon>
        <taxon>Cypriniformes</taxon>
        <taxon>Leuciscidae</taxon>
        <taxon>Phoxininae</taxon>
        <taxon>Phoxinus</taxon>
    </lineage>
</organism>
<dbReference type="EMBL" id="JAYKXH010000021">
    <property type="protein sequence ID" value="KAK7129979.1"/>
    <property type="molecule type" value="Genomic_DNA"/>
</dbReference>
<protein>
    <submittedName>
        <fullName evidence="1">Uncharacterized protein</fullName>
    </submittedName>
</protein>
<comment type="caution">
    <text evidence="1">The sequence shown here is derived from an EMBL/GenBank/DDBJ whole genome shotgun (WGS) entry which is preliminary data.</text>
</comment>
<proteinExistence type="predicted"/>
<gene>
    <name evidence="1" type="ORF">R3I93_019578</name>
</gene>
<reference evidence="1 2" key="1">
    <citation type="submission" date="2024-02" db="EMBL/GenBank/DDBJ databases">
        <title>Chromosome-level genome assembly of the Eurasian Minnow (Phoxinus phoxinus).</title>
        <authorList>
            <person name="Oriowo T.O."/>
            <person name="Martin S."/>
            <person name="Stange M."/>
            <person name="Chrysostomakis Y."/>
            <person name="Brown T."/>
            <person name="Winkler S."/>
            <person name="Kukowka S."/>
            <person name="Myers E.W."/>
            <person name="Bohne A."/>
        </authorList>
    </citation>
    <scope>NUCLEOTIDE SEQUENCE [LARGE SCALE GENOMIC DNA]</scope>
    <source>
        <strain evidence="1">ZFMK-TIS-60720</strain>
        <tissue evidence="1">Whole Organism</tissue>
    </source>
</reference>
<evidence type="ECO:0000313" key="2">
    <source>
        <dbReference type="Proteomes" id="UP001364617"/>
    </source>
</evidence>
<name>A0AAN9CCF6_9TELE</name>
<dbReference type="AlphaFoldDB" id="A0AAN9CCF6"/>
<evidence type="ECO:0000313" key="1">
    <source>
        <dbReference type="EMBL" id="KAK7129979.1"/>
    </source>
</evidence>